<dbReference type="AlphaFoldDB" id="A0A0R1S9S5"/>
<dbReference type="GO" id="GO:0016829">
    <property type="term" value="F:lyase activity"/>
    <property type="evidence" value="ECO:0007669"/>
    <property type="project" value="InterPro"/>
</dbReference>
<evidence type="ECO:0000313" key="2">
    <source>
        <dbReference type="Proteomes" id="UP000051931"/>
    </source>
</evidence>
<accession>A0A0R1S9S5</accession>
<dbReference type="Gene3D" id="2.40.400.10">
    <property type="entry name" value="Acetoacetate decarboxylase-like"/>
    <property type="match status" value="1"/>
</dbReference>
<dbReference type="SUPFAM" id="SSF160104">
    <property type="entry name" value="Acetoacetate decarboxylase-like"/>
    <property type="match status" value="1"/>
</dbReference>
<dbReference type="EMBL" id="AZFB01000003">
    <property type="protein sequence ID" value="KRL63514.1"/>
    <property type="molecule type" value="Genomic_DNA"/>
</dbReference>
<evidence type="ECO:0000313" key="1">
    <source>
        <dbReference type="EMBL" id="KRL63514.1"/>
    </source>
</evidence>
<keyword evidence="2" id="KW-1185">Reference proteome</keyword>
<dbReference type="RefSeq" id="WP_027825495.1">
    <property type="nucleotide sequence ID" value="NZ_AZFB01000003.1"/>
</dbReference>
<comment type="caution">
    <text evidence="1">The sequence shown here is derived from an EMBL/GenBank/DDBJ whole genome shotgun (WGS) entry which is preliminary data.</text>
</comment>
<name>A0A0R1S9S5_9LACO</name>
<dbReference type="Pfam" id="PF06314">
    <property type="entry name" value="ADC"/>
    <property type="match status" value="1"/>
</dbReference>
<sequence>MTSYLVNKEDVVNFLDNPNMKNQDGYMFAYVTSPEVLARLVPKPLKPVAPVIAGYITHMGNPTFAKPYDEAVLYSLVSYGGRMLGAYPFTLFLSGEGAEEAMLAGREGAEEAMLAGREGAAIPKKLADKISYTEENGSTHVVVTRHEVDLINLTFTPGIPNNPDIAKQLMAGQSKLDTPTDTYSFFFDYKIDQDHDGHNHFINTRLIATKTTGVTHAFTPGNITMELGTSSDDPVSELTVLQPVGGAHYQMTSGKMHETIQLAKVEPDKIAPYLITGRYDQAILGK</sequence>
<dbReference type="OrthoDB" id="2313578at2"/>
<proteinExistence type="predicted"/>
<dbReference type="eggNOG" id="COG4689">
    <property type="taxonomic scope" value="Bacteria"/>
</dbReference>
<dbReference type="STRING" id="1122152.GCA_000425905_00194"/>
<dbReference type="InterPro" id="IPR023375">
    <property type="entry name" value="ADC_dom_sf"/>
</dbReference>
<dbReference type="Proteomes" id="UP000051931">
    <property type="component" value="Unassembled WGS sequence"/>
</dbReference>
<dbReference type="PATRIC" id="fig|1122152.4.peg.771"/>
<protein>
    <submittedName>
        <fullName evidence="1">Acetoacetate decarboxylase</fullName>
    </submittedName>
</protein>
<dbReference type="InterPro" id="IPR010451">
    <property type="entry name" value="Acetoacetate_decarboxylase"/>
</dbReference>
<gene>
    <name evidence="1" type="ORF">FC23_GL000757</name>
</gene>
<reference evidence="1 2" key="1">
    <citation type="journal article" date="2015" name="Genome Announc.">
        <title>Expanding the biotechnology potential of lactobacilli through comparative genomics of 213 strains and associated genera.</title>
        <authorList>
            <person name="Sun Z."/>
            <person name="Harris H.M."/>
            <person name="McCann A."/>
            <person name="Guo C."/>
            <person name="Argimon S."/>
            <person name="Zhang W."/>
            <person name="Yang X."/>
            <person name="Jeffery I.B."/>
            <person name="Cooney J.C."/>
            <person name="Kagawa T.F."/>
            <person name="Liu W."/>
            <person name="Song Y."/>
            <person name="Salvetti E."/>
            <person name="Wrobel A."/>
            <person name="Rasinkangas P."/>
            <person name="Parkhill J."/>
            <person name="Rea M.C."/>
            <person name="O'Sullivan O."/>
            <person name="Ritari J."/>
            <person name="Douillard F.P."/>
            <person name="Paul Ross R."/>
            <person name="Yang R."/>
            <person name="Briner A.E."/>
            <person name="Felis G.E."/>
            <person name="de Vos W.M."/>
            <person name="Barrangou R."/>
            <person name="Klaenhammer T.R."/>
            <person name="Caufield P.W."/>
            <person name="Cui Y."/>
            <person name="Zhang H."/>
            <person name="O'Toole P.W."/>
        </authorList>
    </citation>
    <scope>NUCLEOTIDE SEQUENCE [LARGE SCALE GENOMIC DNA]</scope>
    <source>
        <strain evidence="1 2">DSM 15354</strain>
    </source>
</reference>
<organism evidence="1 2">
    <name type="scientific">Lactobacillus psittaci DSM 15354</name>
    <dbReference type="NCBI Taxonomy" id="1122152"/>
    <lineage>
        <taxon>Bacteria</taxon>
        <taxon>Bacillati</taxon>
        <taxon>Bacillota</taxon>
        <taxon>Bacilli</taxon>
        <taxon>Lactobacillales</taxon>
        <taxon>Lactobacillaceae</taxon>
        <taxon>Lactobacillus</taxon>
    </lineage>
</organism>